<accession>A0A951U4A3</accession>
<reference evidence="3" key="2">
    <citation type="journal article" date="2022" name="Microbiol. Resour. Announc.">
        <title>Metagenome Sequencing to Explore Phylogenomics of Terrestrial Cyanobacteria.</title>
        <authorList>
            <person name="Ward R.D."/>
            <person name="Stajich J.E."/>
            <person name="Johansen J.R."/>
            <person name="Huntemann M."/>
            <person name="Clum A."/>
            <person name="Foster B."/>
            <person name="Foster B."/>
            <person name="Roux S."/>
            <person name="Palaniappan K."/>
            <person name="Varghese N."/>
            <person name="Mukherjee S."/>
            <person name="Reddy T.B.K."/>
            <person name="Daum C."/>
            <person name="Copeland A."/>
            <person name="Chen I.A."/>
            <person name="Ivanova N.N."/>
            <person name="Kyrpides N.C."/>
            <person name="Shapiro N."/>
            <person name="Eloe-Fadrosh E.A."/>
            <person name="Pietrasiak N."/>
        </authorList>
    </citation>
    <scope>NUCLEOTIDE SEQUENCE</scope>
    <source>
        <strain evidence="3">GSE-TBD4-15B</strain>
    </source>
</reference>
<keyword evidence="1" id="KW-1133">Transmembrane helix</keyword>
<dbReference type="Pfam" id="PF02698">
    <property type="entry name" value="DUF218"/>
    <property type="match status" value="1"/>
</dbReference>
<dbReference type="GO" id="GO:0005886">
    <property type="term" value="C:plasma membrane"/>
    <property type="evidence" value="ECO:0007669"/>
    <property type="project" value="TreeGrafter"/>
</dbReference>
<dbReference type="CDD" id="cd06259">
    <property type="entry name" value="YdcF-like"/>
    <property type="match status" value="1"/>
</dbReference>
<comment type="caution">
    <text evidence="3">The sequence shown here is derived from an EMBL/GenBank/DDBJ whole genome shotgun (WGS) entry which is preliminary data.</text>
</comment>
<keyword evidence="1" id="KW-0472">Membrane</keyword>
<sequence>MSLFLSKLLPLFLYPLGFACVMLVLALFSVWKRPRWTAGYITLALLALLLGGNGAVARQLTYSLERQYVPTALPNAGAIVVLGDGIRSQFPPRPWIDVTEAGDRPIYAAALYKQGKAPLVILSGGRIDWLGGGSPESPESADMAKLVEALGVPASAILQDPTSLNTRENAVNVKQILDARGIQQILLVTSATHMPRSMRIFQKLGINATAAPTDFLVVQPEVELAGKSPEGRLLGLIPDSEHLHHSTRALKEYIGSFVYQLRGWI</sequence>
<keyword evidence="1" id="KW-0812">Transmembrane</keyword>
<dbReference type="PROSITE" id="PS51257">
    <property type="entry name" value="PROKAR_LIPOPROTEIN"/>
    <property type="match status" value="1"/>
</dbReference>
<gene>
    <name evidence="3" type="ORF">KME07_08715</name>
</gene>
<proteinExistence type="predicted"/>
<reference evidence="3" key="1">
    <citation type="submission" date="2021-05" db="EMBL/GenBank/DDBJ databases">
        <authorList>
            <person name="Pietrasiak N."/>
            <person name="Ward R."/>
            <person name="Stajich J.E."/>
            <person name="Kurbessoian T."/>
        </authorList>
    </citation>
    <scope>NUCLEOTIDE SEQUENCE</scope>
    <source>
        <strain evidence="3">GSE-TBD4-15B</strain>
    </source>
</reference>
<dbReference type="AlphaFoldDB" id="A0A951U4A3"/>
<dbReference type="Proteomes" id="UP000707356">
    <property type="component" value="Unassembled WGS sequence"/>
</dbReference>
<dbReference type="GO" id="GO:0000270">
    <property type="term" value="P:peptidoglycan metabolic process"/>
    <property type="evidence" value="ECO:0007669"/>
    <property type="project" value="TreeGrafter"/>
</dbReference>
<dbReference type="EMBL" id="JAHHHV010000046">
    <property type="protein sequence ID" value="MBW4465508.1"/>
    <property type="molecule type" value="Genomic_DNA"/>
</dbReference>
<feature type="transmembrane region" description="Helical" evidence="1">
    <location>
        <begin position="37"/>
        <end position="56"/>
    </location>
</feature>
<dbReference type="PANTHER" id="PTHR30336:SF4">
    <property type="entry name" value="ENVELOPE BIOGENESIS FACTOR ELYC"/>
    <property type="match status" value="1"/>
</dbReference>
<dbReference type="InterPro" id="IPR014729">
    <property type="entry name" value="Rossmann-like_a/b/a_fold"/>
</dbReference>
<protein>
    <submittedName>
        <fullName evidence="3">YdcF family protein</fullName>
    </submittedName>
</protein>
<organism evidence="3 4">
    <name type="scientific">Pegethrix bostrychoides GSE-TBD4-15B</name>
    <dbReference type="NCBI Taxonomy" id="2839662"/>
    <lineage>
        <taxon>Bacteria</taxon>
        <taxon>Bacillati</taxon>
        <taxon>Cyanobacteriota</taxon>
        <taxon>Cyanophyceae</taxon>
        <taxon>Oculatellales</taxon>
        <taxon>Oculatellaceae</taxon>
        <taxon>Pegethrix</taxon>
    </lineage>
</organism>
<dbReference type="InterPro" id="IPR051599">
    <property type="entry name" value="Cell_Envelope_Assoc"/>
</dbReference>
<name>A0A951U4A3_9CYAN</name>
<dbReference type="Gene3D" id="3.40.50.620">
    <property type="entry name" value="HUPs"/>
    <property type="match status" value="1"/>
</dbReference>
<dbReference type="GO" id="GO:0043164">
    <property type="term" value="P:Gram-negative-bacterium-type cell wall biogenesis"/>
    <property type="evidence" value="ECO:0007669"/>
    <property type="project" value="TreeGrafter"/>
</dbReference>
<dbReference type="InterPro" id="IPR003848">
    <property type="entry name" value="DUF218"/>
</dbReference>
<feature type="transmembrane region" description="Helical" evidence="1">
    <location>
        <begin position="12"/>
        <end position="31"/>
    </location>
</feature>
<evidence type="ECO:0000313" key="4">
    <source>
        <dbReference type="Proteomes" id="UP000707356"/>
    </source>
</evidence>
<dbReference type="PANTHER" id="PTHR30336">
    <property type="entry name" value="INNER MEMBRANE PROTEIN, PROBABLE PERMEASE"/>
    <property type="match status" value="1"/>
</dbReference>
<evidence type="ECO:0000259" key="2">
    <source>
        <dbReference type="Pfam" id="PF02698"/>
    </source>
</evidence>
<evidence type="ECO:0000313" key="3">
    <source>
        <dbReference type="EMBL" id="MBW4465508.1"/>
    </source>
</evidence>
<evidence type="ECO:0000256" key="1">
    <source>
        <dbReference type="SAM" id="Phobius"/>
    </source>
</evidence>
<feature type="domain" description="DUF218" evidence="2">
    <location>
        <begin position="78"/>
        <end position="255"/>
    </location>
</feature>